<dbReference type="GO" id="GO:0006310">
    <property type="term" value="P:DNA recombination"/>
    <property type="evidence" value="ECO:0007669"/>
    <property type="project" value="InterPro"/>
</dbReference>
<keyword evidence="3 6" id="KW-0436">Ligase</keyword>
<dbReference type="GO" id="GO:0003910">
    <property type="term" value="F:DNA ligase (ATP) activity"/>
    <property type="evidence" value="ECO:0007669"/>
    <property type="project" value="UniProtKB-EC"/>
</dbReference>
<dbReference type="Gene3D" id="3.30.470.30">
    <property type="entry name" value="DNA ligase/mRNA capping enzyme"/>
    <property type="match status" value="1"/>
</dbReference>
<comment type="similarity">
    <text evidence="1">Belongs to the ATP-dependent DNA ligase family.</text>
</comment>
<proteinExistence type="inferred from homology"/>
<dbReference type="SUPFAM" id="SSF50249">
    <property type="entry name" value="Nucleic acid-binding proteins"/>
    <property type="match status" value="1"/>
</dbReference>
<dbReference type="GO" id="GO:0006281">
    <property type="term" value="P:DNA repair"/>
    <property type="evidence" value="ECO:0007669"/>
    <property type="project" value="InterPro"/>
</dbReference>
<dbReference type="PROSITE" id="PS50160">
    <property type="entry name" value="DNA_LIGASE_A3"/>
    <property type="match status" value="1"/>
</dbReference>
<dbReference type="InterPro" id="IPR050191">
    <property type="entry name" value="ATP-dep_DNA_ligase"/>
</dbReference>
<evidence type="ECO:0000256" key="4">
    <source>
        <dbReference type="ARBA" id="ARBA00034003"/>
    </source>
</evidence>
<gene>
    <name evidence="6" type="ORF">JDW19_18440</name>
</gene>
<dbReference type="EMBL" id="JAEHFQ010000011">
    <property type="protein sequence ID" value="MBM0635090.1"/>
    <property type="molecule type" value="Genomic_DNA"/>
</dbReference>
<dbReference type="SUPFAM" id="SSF56091">
    <property type="entry name" value="DNA ligase/mRNA capping enzyme, catalytic domain"/>
    <property type="match status" value="1"/>
</dbReference>
<dbReference type="InterPro" id="IPR012310">
    <property type="entry name" value="DNA_ligase_ATP-dep_cent"/>
</dbReference>
<reference evidence="6" key="1">
    <citation type="submission" date="2020-12" db="EMBL/GenBank/DDBJ databases">
        <title>Paenibacillus polymyxa LMG 27872: a double-edged sword.</title>
        <authorList>
            <person name="Langendries S."/>
            <person name="Garcia Mendez S."/>
            <person name="Beirinckx S."/>
            <person name="Viaene T."/>
            <person name="Baeyen S."/>
            <person name="Goeminne G."/>
            <person name="Willems A."/>
            <person name="Debode J."/>
            <person name="Goormachtig S."/>
        </authorList>
    </citation>
    <scope>NUCLEOTIDE SEQUENCE</scope>
    <source>
        <strain evidence="6">LMG 27872</strain>
    </source>
</reference>
<evidence type="ECO:0000256" key="3">
    <source>
        <dbReference type="ARBA" id="ARBA00022598"/>
    </source>
</evidence>
<dbReference type="Proteomes" id="UP000650605">
    <property type="component" value="Unassembled WGS sequence"/>
</dbReference>
<dbReference type="InterPro" id="IPR012309">
    <property type="entry name" value="DNA_ligase_ATP-dep_C"/>
</dbReference>
<dbReference type="CDD" id="cd07971">
    <property type="entry name" value="OBF_DNA_ligase_LigD"/>
    <property type="match status" value="1"/>
</dbReference>
<dbReference type="RefSeq" id="WP_029516823.1">
    <property type="nucleotide sequence ID" value="NZ_ALJV01000124.1"/>
</dbReference>
<dbReference type="AlphaFoldDB" id="A0A8I1IYJ3"/>
<sequence>MRTEIKPVIPFEPELSEKVPVDATGLWRYEIKWDGTRILTYHNQGSTRLFNRKQHERTLLYPELALFPSYCKADSVILDGEMIALGADGKPSFHEIMRRDLIRRTDRIQSAYEAVPATYMLFDIIYLNGEWVHLKPLQERLELLHQIIIPNERIQLAPAHPDGQALFQVMCSQGMEGIVCKKLDSPYTLGGKDGRWLKVKNYGDIIAVIGGYTLNGGIINAVLLGQYDKQGMLRYIGHVGTGKLTREDWRQLTERLLPHTISERPFSNKPDRHQDAFWVQPMYTAKVQYSEWRWQEGRTLRQPSIQAFVNQDLDQCIGPWM</sequence>
<comment type="caution">
    <text evidence="6">The sequence shown here is derived from an EMBL/GenBank/DDBJ whole genome shotgun (WGS) entry which is preliminary data.</text>
</comment>
<dbReference type="PANTHER" id="PTHR45674:SF4">
    <property type="entry name" value="DNA LIGASE 1"/>
    <property type="match status" value="1"/>
</dbReference>
<dbReference type="Pfam" id="PF04679">
    <property type="entry name" value="DNA_ligase_A_C"/>
    <property type="match status" value="1"/>
</dbReference>
<name>A0A8I1IYJ3_PAEPO</name>
<evidence type="ECO:0000256" key="2">
    <source>
        <dbReference type="ARBA" id="ARBA00012727"/>
    </source>
</evidence>
<feature type="domain" description="ATP-dependent DNA ligase family profile" evidence="5">
    <location>
        <begin position="110"/>
        <end position="200"/>
    </location>
</feature>
<dbReference type="InterPro" id="IPR012340">
    <property type="entry name" value="NA-bd_OB-fold"/>
</dbReference>
<accession>A0A8I1IYJ3</accession>
<dbReference type="Gene3D" id="2.40.50.140">
    <property type="entry name" value="Nucleic acid-binding proteins"/>
    <property type="match status" value="1"/>
</dbReference>
<dbReference type="EC" id="6.5.1.1" evidence="2"/>
<evidence type="ECO:0000256" key="1">
    <source>
        <dbReference type="ARBA" id="ARBA00007572"/>
    </source>
</evidence>
<dbReference type="CDD" id="cd07906">
    <property type="entry name" value="Adenylation_DNA_ligase_LigD_LigC"/>
    <property type="match status" value="1"/>
</dbReference>
<evidence type="ECO:0000313" key="6">
    <source>
        <dbReference type="EMBL" id="MBM0635090.1"/>
    </source>
</evidence>
<dbReference type="PANTHER" id="PTHR45674">
    <property type="entry name" value="DNA LIGASE 1/3 FAMILY MEMBER"/>
    <property type="match status" value="1"/>
</dbReference>
<evidence type="ECO:0000313" key="7">
    <source>
        <dbReference type="Proteomes" id="UP000650605"/>
    </source>
</evidence>
<protein>
    <recommendedName>
        <fullName evidence="2">DNA ligase (ATP)</fullName>
        <ecNumber evidence="2">6.5.1.1</ecNumber>
    </recommendedName>
</protein>
<evidence type="ECO:0000259" key="5">
    <source>
        <dbReference type="PROSITE" id="PS50160"/>
    </source>
</evidence>
<dbReference type="GO" id="GO:0005524">
    <property type="term" value="F:ATP binding"/>
    <property type="evidence" value="ECO:0007669"/>
    <property type="project" value="InterPro"/>
</dbReference>
<comment type="catalytic activity">
    <reaction evidence="4">
        <text>ATP + (deoxyribonucleotide)n-3'-hydroxyl + 5'-phospho-(deoxyribonucleotide)m = (deoxyribonucleotide)n+m + AMP + diphosphate.</text>
        <dbReference type="EC" id="6.5.1.1"/>
    </reaction>
</comment>
<organism evidence="6 7">
    <name type="scientific">Paenibacillus polymyxa</name>
    <name type="common">Bacillus polymyxa</name>
    <dbReference type="NCBI Taxonomy" id="1406"/>
    <lineage>
        <taxon>Bacteria</taxon>
        <taxon>Bacillati</taxon>
        <taxon>Bacillota</taxon>
        <taxon>Bacilli</taxon>
        <taxon>Bacillales</taxon>
        <taxon>Paenibacillaceae</taxon>
        <taxon>Paenibacillus</taxon>
    </lineage>
</organism>
<dbReference type="Pfam" id="PF01068">
    <property type="entry name" value="DNA_ligase_A_M"/>
    <property type="match status" value="1"/>
</dbReference>